<accession>A0ABQ2CLZ0</accession>
<dbReference type="PANTHER" id="PTHR35936">
    <property type="entry name" value="MEMBRANE-BOUND LYTIC MUREIN TRANSGLYCOSYLASE F"/>
    <property type="match status" value="1"/>
</dbReference>
<organism evidence="5 6">
    <name type="scientific">Halopseudomonas pertucinogena</name>
    <dbReference type="NCBI Taxonomy" id="86175"/>
    <lineage>
        <taxon>Bacteria</taxon>
        <taxon>Pseudomonadati</taxon>
        <taxon>Pseudomonadota</taxon>
        <taxon>Gammaproteobacteria</taxon>
        <taxon>Pseudomonadales</taxon>
        <taxon>Pseudomonadaceae</taxon>
        <taxon>Halopseudomonas</taxon>
    </lineage>
</organism>
<dbReference type="SUPFAM" id="SSF53850">
    <property type="entry name" value="Periplasmic binding protein-like II"/>
    <property type="match status" value="1"/>
</dbReference>
<reference evidence="6" key="1">
    <citation type="journal article" date="2019" name="Int. J. Syst. Evol. Microbiol.">
        <title>The Global Catalogue of Microorganisms (GCM) 10K type strain sequencing project: providing services to taxonomists for standard genome sequencing and annotation.</title>
        <authorList>
            <consortium name="The Broad Institute Genomics Platform"/>
            <consortium name="The Broad Institute Genome Sequencing Center for Infectious Disease"/>
            <person name="Wu L."/>
            <person name="Ma J."/>
        </authorList>
    </citation>
    <scope>NUCLEOTIDE SEQUENCE [LARGE SCALE GENOMIC DNA]</scope>
    <source>
        <strain evidence="6">JCM 11590</strain>
    </source>
</reference>
<dbReference type="Gene3D" id="3.40.190.10">
    <property type="entry name" value="Periplasmic binding protein-like II"/>
    <property type="match status" value="2"/>
</dbReference>
<name>A0ABQ2CLZ0_9GAMM</name>
<evidence type="ECO:0000313" key="5">
    <source>
        <dbReference type="EMBL" id="GGI95675.1"/>
    </source>
</evidence>
<dbReference type="RefSeq" id="WP_188635472.1">
    <property type="nucleotide sequence ID" value="NZ_BMNN01000001.1"/>
</dbReference>
<feature type="domain" description="Solute-binding protein family 3/N-terminal" evidence="4">
    <location>
        <begin position="35"/>
        <end position="264"/>
    </location>
</feature>
<evidence type="ECO:0000256" key="3">
    <source>
        <dbReference type="SAM" id="SignalP"/>
    </source>
</evidence>
<protein>
    <recommendedName>
        <fullName evidence="4">Solute-binding protein family 3/N-terminal domain-containing protein</fullName>
    </recommendedName>
</protein>
<evidence type="ECO:0000256" key="1">
    <source>
        <dbReference type="ARBA" id="ARBA00010333"/>
    </source>
</evidence>
<dbReference type="SMART" id="SM00062">
    <property type="entry name" value="PBPb"/>
    <property type="match status" value="1"/>
</dbReference>
<gene>
    <name evidence="5" type="ORF">GCM10009083_10240</name>
</gene>
<keyword evidence="6" id="KW-1185">Reference proteome</keyword>
<evidence type="ECO:0000256" key="2">
    <source>
        <dbReference type="ARBA" id="ARBA00022729"/>
    </source>
</evidence>
<dbReference type="EMBL" id="BMNN01000001">
    <property type="protein sequence ID" value="GGI95675.1"/>
    <property type="molecule type" value="Genomic_DNA"/>
</dbReference>
<proteinExistence type="inferred from homology"/>
<dbReference type="InterPro" id="IPR001638">
    <property type="entry name" value="Solute-binding_3/MltF_N"/>
</dbReference>
<evidence type="ECO:0000259" key="4">
    <source>
        <dbReference type="SMART" id="SM00062"/>
    </source>
</evidence>
<feature type="chain" id="PRO_5046579240" description="Solute-binding protein family 3/N-terminal domain-containing protein" evidence="3">
    <location>
        <begin position="29"/>
        <end position="281"/>
    </location>
</feature>
<sequence>MAWQQRKNTVLTYLAGALVALTHVSVSAAGGACERVVVTGNADYPPLLWASPDDPTRLTGAAVELLEEALKPAGIHVDALHVGSWEQAQQEVHSGRVDMLAGSFLTPERLAEVDYIHPPFMEMPSVIFVRRGEAFAYSGWDDLRGRQGVSLATSSFGAAFDTFADDHLQISTAGSIDQAFDQLLEGRADYLIHQRHQGLALAAQRNVLDQLDILEGSLINEQLYYTLSHHSACNSPLLRGALAQGMYRMVRQGEPRRLLEKYRDIWASQFAPVPEEAPALE</sequence>
<dbReference type="Pfam" id="PF00497">
    <property type="entry name" value="SBP_bac_3"/>
    <property type="match status" value="1"/>
</dbReference>
<dbReference type="Proteomes" id="UP000633263">
    <property type="component" value="Unassembled WGS sequence"/>
</dbReference>
<comment type="similarity">
    <text evidence="1">Belongs to the bacterial solute-binding protein 3 family.</text>
</comment>
<evidence type="ECO:0000313" key="6">
    <source>
        <dbReference type="Proteomes" id="UP000633263"/>
    </source>
</evidence>
<feature type="signal peptide" evidence="3">
    <location>
        <begin position="1"/>
        <end position="28"/>
    </location>
</feature>
<dbReference type="PANTHER" id="PTHR35936:SF6">
    <property type="entry name" value="AMINO ACID ABC TRANSPORTER SUBSTRATE-BINDING PAAT FAMILY PROTEIN"/>
    <property type="match status" value="1"/>
</dbReference>
<comment type="caution">
    <text evidence="5">The sequence shown here is derived from an EMBL/GenBank/DDBJ whole genome shotgun (WGS) entry which is preliminary data.</text>
</comment>
<dbReference type="PROSITE" id="PS51257">
    <property type="entry name" value="PROKAR_LIPOPROTEIN"/>
    <property type="match status" value="1"/>
</dbReference>
<keyword evidence="2 3" id="KW-0732">Signal</keyword>